<evidence type="ECO:0000313" key="8">
    <source>
        <dbReference type="EMBL" id="MBO8446666.1"/>
    </source>
</evidence>
<evidence type="ECO:0000259" key="7">
    <source>
        <dbReference type="Pfam" id="PF08340"/>
    </source>
</evidence>
<dbReference type="GO" id="GO:0004521">
    <property type="term" value="F:RNA endonuclease activity"/>
    <property type="evidence" value="ECO:0007669"/>
    <property type="project" value="InterPro"/>
</dbReference>
<dbReference type="Pfam" id="PF08340">
    <property type="entry name" value="YicC-like_C"/>
    <property type="match status" value="1"/>
</dbReference>
<feature type="domain" description="Endoribonuclease YicC-like C-terminal" evidence="7">
    <location>
        <begin position="176"/>
        <end position="290"/>
    </location>
</feature>
<keyword evidence="4" id="KW-0378">Hydrolase</keyword>
<protein>
    <submittedName>
        <fullName evidence="8">YicC family protein</fullName>
    </submittedName>
</protein>
<sequence>MLQSMTGYGKSETVFASKKIIAEVKSLNGKQADISTRLASQYKEKDLELRALVAQKLARGKADLSVSIENRPEEGAAVINTSLFVAYKRQITEIAEATGTELPQDMFATILRMPDVMKTEQNGLSEDEWTAVKACVEDALDKLVEFRMHEGAGLEKFFTERLDIIENLLHDEVPKYEKSRIDKIKARMCENLAEIQSKAYDENRFEQELIYYIEKLDISEEKQRLQKHLDYFRSAMKENESQGKKLGFVAQEMGREINTLGSKANHAELQIVVVKMKDELEKIKEQVLNVL</sequence>
<dbReference type="InterPro" id="IPR013551">
    <property type="entry name" value="YicC-like_C"/>
</dbReference>
<comment type="caution">
    <text evidence="8">The sequence shown here is derived from an EMBL/GenBank/DDBJ whole genome shotgun (WGS) entry which is preliminary data.</text>
</comment>
<dbReference type="EMBL" id="JADIMR010000038">
    <property type="protein sequence ID" value="MBO8446666.1"/>
    <property type="molecule type" value="Genomic_DNA"/>
</dbReference>
<reference evidence="8" key="1">
    <citation type="submission" date="2020-10" db="EMBL/GenBank/DDBJ databases">
        <authorList>
            <person name="Gilroy R."/>
        </authorList>
    </citation>
    <scope>NUCLEOTIDE SEQUENCE</scope>
    <source>
        <strain evidence="8">D3-1215</strain>
    </source>
</reference>
<comment type="similarity">
    <text evidence="5">Belongs to the YicC/YloC family.</text>
</comment>
<gene>
    <name evidence="8" type="ORF">IAC32_02840</name>
</gene>
<evidence type="ECO:0000256" key="3">
    <source>
        <dbReference type="ARBA" id="ARBA00022759"/>
    </source>
</evidence>
<dbReference type="GO" id="GO:0016787">
    <property type="term" value="F:hydrolase activity"/>
    <property type="evidence" value="ECO:0007669"/>
    <property type="project" value="UniProtKB-KW"/>
</dbReference>
<proteinExistence type="inferred from homology"/>
<evidence type="ECO:0000259" key="6">
    <source>
        <dbReference type="Pfam" id="PF03755"/>
    </source>
</evidence>
<dbReference type="InterPro" id="IPR005229">
    <property type="entry name" value="YicC/YloC-like"/>
</dbReference>
<dbReference type="NCBIfam" id="TIGR00255">
    <property type="entry name" value="YicC/YloC family endoribonuclease"/>
    <property type="match status" value="1"/>
</dbReference>
<keyword evidence="2" id="KW-0540">Nuclease</keyword>
<evidence type="ECO:0000256" key="2">
    <source>
        <dbReference type="ARBA" id="ARBA00022722"/>
    </source>
</evidence>
<organism evidence="8 9">
    <name type="scientific">Candidatus Enterocola intestinipullorum</name>
    <dbReference type="NCBI Taxonomy" id="2840783"/>
    <lineage>
        <taxon>Bacteria</taxon>
        <taxon>Pseudomonadati</taxon>
        <taxon>Bacteroidota</taxon>
        <taxon>Bacteroidia</taxon>
        <taxon>Bacteroidales</taxon>
        <taxon>Candidatus Enterocola</taxon>
    </lineage>
</organism>
<evidence type="ECO:0000256" key="1">
    <source>
        <dbReference type="ARBA" id="ARBA00001968"/>
    </source>
</evidence>
<reference evidence="8" key="2">
    <citation type="journal article" date="2021" name="PeerJ">
        <title>Extensive microbial diversity within the chicken gut microbiome revealed by metagenomics and culture.</title>
        <authorList>
            <person name="Gilroy R."/>
            <person name="Ravi A."/>
            <person name="Getino M."/>
            <person name="Pursley I."/>
            <person name="Horton D.L."/>
            <person name="Alikhan N.F."/>
            <person name="Baker D."/>
            <person name="Gharbi K."/>
            <person name="Hall N."/>
            <person name="Watson M."/>
            <person name="Adriaenssens E.M."/>
            <person name="Foster-Nyarko E."/>
            <person name="Jarju S."/>
            <person name="Secka A."/>
            <person name="Antonio M."/>
            <person name="Oren A."/>
            <person name="Chaudhuri R.R."/>
            <person name="La Ragione R."/>
            <person name="Hildebrand F."/>
            <person name="Pallen M.J."/>
        </authorList>
    </citation>
    <scope>NUCLEOTIDE SEQUENCE</scope>
    <source>
        <strain evidence="8">D3-1215</strain>
    </source>
</reference>
<dbReference type="Pfam" id="PF03755">
    <property type="entry name" value="YicC-like_N"/>
    <property type="match status" value="1"/>
</dbReference>
<evidence type="ECO:0000256" key="4">
    <source>
        <dbReference type="ARBA" id="ARBA00022801"/>
    </source>
</evidence>
<name>A0A9D9EHG2_9BACT</name>
<dbReference type="Proteomes" id="UP000823637">
    <property type="component" value="Unassembled WGS sequence"/>
</dbReference>
<keyword evidence="3" id="KW-0255">Endonuclease</keyword>
<dbReference type="PANTHER" id="PTHR30636">
    <property type="entry name" value="UPF0701 PROTEIN YICC"/>
    <property type="match status" value="1"/>
</dbReference>
<evidence type="ECO:0000256" key="5">
    <source>
        <dbReference type="ARBA" id="ARBA00035648"/>
    </source>
</evidence>
<feature type="domain" description="Endoribonuclease YicC-like N-terminal" evidence="6">
    <location>
        <begin position="2"/>
        <end position="155"/>
    </location>
</feature>
<comment type="cofactor">
    <cofactor evidence="1">
        <name>a divalent metal cation</name>
        <dbReference type="ChEBI" id="CHEBI:60240"/>
    </cofactor>
</comment>
<dbReference type="AlphaFoldDB" id="A0A9D9EHG2"/>
<dbReference type="PANTHER" id="PTHR30636:SF3">
    <property type="entry name" value="UPF0701 PROTEIN YICC"/>
    <property type="match status" value="1"/>
</dbReference>
<evidence type="ECO:0000313" key="9">
    <source>
        <dbReference type="Proteomes" id="UP000823637"/>
    </source>
</evidence>
<dbReference type="InterPro" id="IPR013527">
    <property type="entry name" value="YicC-like_N"/>
</dbReference>
<accession>A0A9D9EHG2</accession>